<sequence length="149" mass="16425">MPITITTTTPVANQRKLCCALHTEFLSKQPGLCKLGELLFGGICVGLMITYGTPVWMTLGIAYPLFLVNSSAALLFTSVSLFCYLISEHTYRAIRTTVLKKDKSTLNRMDAFALPALFGFVLVDTFLMTFATFNSGMGKLRLNGQLRPD</sequence>
<dbReference type="EMBL" id="BPLR01017817">
    <property type="protein sequence ID" value="GIY94721.1"/>
    <property type="molecule type" value="Genomic_DNA"/>
</dbReference>
<feature type="transmembrane region" description="Helical" evidence="1">
    <location>
        <begin position="63"/>
        <end position="86"/>
    </location>
</feature>
<organism evidence="2 3">
    <name type="scientific">Caerostris extrusa</name>
    <name type="common">Bark spider</name>
    <name type="synonym">Caerostris bankana</name>
    <dbReference type="NCBI Taxonomy" id="172846"/>
    <lineage>
        <taxon>Eukaryota</taxon>
        <taxon>Metazoa</taxon>
        <taxon>Ecdysozoa</taxon>
        <taxon>Arthropoda</taxon>
        <taxon>Chelicerata</taxon>
        <taxon>Arachnida</taxon>
        <taxon>Araneae</taxon>
        <taxon>Araneomorphae</taxon>
        <taxon>Entelegynae</taxon>
        <taxon>Araneoidea</taxon>
        <taxon>Araneidae</taxon>
        <taxon>Caerostris</taxon>
    </lineage>
</organism>
<feature type="transmembrane region" description="Helical" evidence="1">
    <location>
        <begin position="38"/>
        <end position="57"/>
    </location>
</feature>
<gene>
    <name evidence="2" type="primary">sing</name>
    <name evidence="2" type="ORF">CEXT_638751</name>
</gene>
<evidence type="ECO:0000313" key="2">
    <source>
        <dbReference type="EMBL" id="GIY94721.1"/>
    </source>
</evidence>
<proteinExistence type="predicted"/>
<keyword evidence="1" id="KW-0812">Transmembrane</keyword>
<dbReference type="AlphaFoldDB" id="A0AAV4XID2"/>
<name>A0AAV4XID2_CAEEX</name>
<accession>A0AAV4XID2</accession>
<evidence type="ECO:0000256" key="1">
    <source>
        <dbReference type="SAM" id="Phobius"/>
    </source>
</evidence>
<keyword evidence="1" id="KW-1133">Transmembrane helix</keyword>
<reference evidence="2 3" key="1">
    <citation type="submission" date="2021-06" db="EMBL/GenBank/DDBJ databases">
        <title>Caerostris extrusa draft genome.</title>
        <authorList>
            <person name="Kono N."/>
            <person name="Arakawa K."/>
        </authorList>
    </citation>
    <scope>NUCLEOTIDE SEQUENCE [LARGE SCALE GENOMIC DNA]</scope>
</reference>
<protein>
    <submittedName>
        <fullName evidence="2">Protein singles bar</fullName>
    </submittedName>
</protein>
<keyword evidence="1" id="KW-0472">Membrane</keyword>
<keyword evidence="3" id="KW-1185">Reference proteome</keyword>
<comment type="caution">
    <text evidence="2">The sequence shown here is derived from an EMBL/GenBank/DDBJ whole genome shotgun (WGS) entry which is preliminary data.</text>
</comment>
<evidence type="ECO:0000313" key="3">
    <source>
        <dbReference type="Proteomes" id="UP001054945"/>
    </source>
</evidence>
<feature type="transmembrane region" description="Helical" evidence="1">
    <location>
        <begin position="111"/>
        <end position="133"/>
    </location>
</feature>
<dbReference type="Proteomes" id="UP001054945">
    <property type="component" value="Unassembled WGS sequence"/>
</dbReference>